<comment type="caution">
    <text evidence="2">The sequence shown here is derived from an EMBL/GenBank/DDBJ whole genome shotgun (WGS) entry which is preliminary data.</text>
</comment>
<accession>A0AAI8VEQ3</accession>
<proteinExistence type="predicted"/>
<feature type="region of interest" description="Disordered" evidence="1">
    <location>
        <begin position="27"/>
        <end position="55"/>
    </location>
</feature>
<dbReference type="InterPro" id="IPR035979">
    <property type="entry name" value="RBD_domain_sf"/>
</dbReference>
<protein>
    <submittedName>
        <fullName evidence="2">Uu.00g105830.m01.CDS01</fullName>
    </submittedName>
</protein>
<dbReference type="SUPFAM" id="SSF54928">
    <property type="entry name" value="RNA-binding domain, RBD"/>
    <property type="match status" value="1"/>
</dbReference>
<keyword evidence="3" id="KW-1185">Reference proteome</keyword>
<evidence type="ECO:0000313" key="2">
    <source>
        <dbReference type="EMBL" id="CAJ2503189.1"/>
    </source>
</evidence>
<dbReference type="GO" id="GO:0003676">
    <property type="term" value="F:nucleic acid binding"/>
    <property type="evidence" value="ECO:0007669"/>
    <property type="project" value="InterPro"/>
</dbReference>
<feature type="compositionally biased region" description="Polar residues" evidence="1">
    <location>
        <begin position="36"/>
        <end position="46"/>
    </location>
</feature>
<name>A0AAI8VEQ3_9PEZI</name>
<dbReference type="Proteomes" id="UP001295740">
    <property type="component" value="Unassembled WGS sequence"/>
</dbReference>
<dbReference type="AlphaFoldDB" id="A0AAI8VEQ3"/>
<dbReference type="EMBL" id="CAUWAG010000004">
    <property type="protein sequence ID" value="CAJ2503189.1"/>
    <property type="molecule type" value="Genomic_DNA"/>
</dbReference>
<dbReference type="CDD" id="cd00590">
    <property type="entry name" value="RRM_SF"/>
    <property type="match status" value="1"/>
</dbReference>
<organism evidence="2 3">
    <name type="scientific">Anthostomella pinea</name>
    <dbReference type="NCBI Taxonomy" id="933095"/>
    <lineage>
        <taxon>Eukaryota</taxon>
        <taxon>Fungi</taxon>
        <taxon>Dikarya</taxon>
        <taxon>Ascomycota</taxon>
        <taxon>Pezizomycotina</taxon>
        <taxon>Sordariomycetes</taxon>
        <taxon>Xylariomycetidae</taxon>
        <taxon>Xylariales</taxon>
        <taxon>Xylariaceae</taxon>
        <taxon>Anthostomella</taxon>
    </lineage>
</organism>
<dbReference type="InterPro" id="IPR012677">
    <property type="entry name" value="Nucleotide-bd_a/b_plait_sf"/>
</dbReference>
<sequence length="222" mass="25193">MYSYRMLTTEERPRNYDFTFPLQFVRSPNRTDHDIPSSNQPNTNHASEGYEDDTLPAVNGAARTGDHINEPVVNDETLPAVNDAARNAYHINEPVTNDETDSVQHLDAKFAMATRHQPHQTRYRGDPGNPRNQCAMIPIEESTCIWIENLPTECTEAVLLDSIRNCGKIYSLNIVPPGYNHHTPAAKLTFWAREGVDRLMEQYRQGLFTVNVNVPWGPDPCE</sequence>
<reference evidence="2" key="1">
    <citation type="submission" date="2023-10" db="EMBL/GenBank/DDBJ databases">
        <authorList>
            <person name="Hackl T."/>
        </authorList>
    </citation>
    <scope>NUCLEOTIDE SEQUENCE</scope>
</reference>
<gene>
    <name evidence="2" type="ORF">KHLLAP_LOCUS3657</name>
</gene>
<evidence type="ECO:0000256" key="1">
    <source>
        <dbReference type="SAM" id="MobiDB-lite"/>
    </source>
</evidence>
<evidence type="ECO:0000313" key="3">
    <source>
        <dbReference type="Proteomes" id="UP001295740"/>
    </source>
</evidence>
<dbReference type="Gene3D" id="3.30.70.330">
    <property type="match status" value="1"/>
</dbReference>